<name>C7P783_METFA</name>
<sequence>MLIDTHIHSDTRGLEDLELMAMCLDGVITLAHDPFEMKNVKVWEAHVEKLLNGEIERAKKVGLNLFVCVGMHPRAIPPEVDEALNKIRDYINHDKVVGIGEIGLEKATKEEREVFIKQLLLAEESKLPAVVHTPRRNKEEITKIILDEISTLNLKNSNIVIEHCNKETVKWALDAGFYAGLTVQPGKLTPLEAVEIIKENKDFANKILLNSDCSSNPSDVLAVPGTVLKMKIEGIGKEIIDKVSQKNALELFNLKV</sequence>
<protein>
    <submittedName>
        <fullName evidence="2">TatD-related deoxyribonuclease</fullName>
    </submittedName>
</protein>
<dbReference type="AlphaFoldDB" id="C7P783"/>
<organism evidence="2 3">
    <name type="scientific">Methanocaldococcus fervens (strain DSM 4213 / JCM 15782 / AG86)</name>
    <name type="common">Methanococcus fervens</name>
    <dbReference type="NCBI Taxonomy" id="573064"/>
    <lineage>
        <taxon>Archaea</taxon>
        <taxon>Methanobacteriati</taxon>
        <taxon>Methanobacteriota</taxon>
        <taxon>Methanomada group</taxon>
        <taxon>Methanococci</taxon>
        <taxon>Methanococcales</taxon>
        <taxon>Methanocaldococcaceae</taxon>
        <taxon>Methanocaldococcus</taxon>
    </lineage>
</organism>
<keyword evidence="3" id="KW-1185">Reference proteome</keyword>
<dbReference type="HOGENOM" id="CLU_061552_1_0_2"/>
<keyword evidence="1" id="KW-0378">Hydrolase</keyword>
<dbReference type="GO" id="GO:0046872">
    <property type="term" value="F:metal ion binding"/>
    <property type="evidence" value="ECO:0007669"/>
    <property type="project" value="UniProtKB-KW"/>
</dbReference>
<dbReference type="Gene3D" id="3.20.20.140">
    <property type="entry name" value="Metal-dependent hydrolases"/>
    <property type="match status" value="1"/>
</dbReference>
<dbReference type="InterPro" id="IPR012022">
    <property type="entry name" value="UCP005295"/>
</dbReference>
<accession>C7P783</accession>
<proteinExistence type="inferred from homology"/>
<dbReference type="SUPFAM" id="SSF51556">
    <property type="entry name" value="Metallo-dependent hydrolases"/>
    <property type="match status" value="1"/>
</dbReference>
<dbReference type="InterPro" id="IPR001130">
    <property type="entry name" value="TatD-like"/>
</dbReference>
<dbReference type="PANTHER" id="PTHR42658:SF1">
    <property type="entry name" value="HYDROLASE TATD"/>
    <property type="match status" value="1"/>
</dbReference>
<dbReference type="PANTHER" id="PTHR42658">
    <property type="entry name" value="HYDROLASE TATD"/>
    <property type="match status" value="1"/>
</dbReference>
<keyword evidence="1" id="KW-0479">Metal-binding</keyword>
<dbReference type="EMBL" id="CP001696">
    <property type="protein sequence ID" value="ACV24415.1"/>
    <property type="molecule type" value="Genomic_DNA"/>
</dbReference>
<evidence type="ECO:0000313" key="2">
    <source>
        <dbReference type="EMBL" id="ACV24415.1"/>
    </source>
</evidence>
<dbReference type="STRING" id="573064.Mefer_0594"/>
<dbReference type="PIRSF" id="PIRSF005295">
    <property type="entry name" value="UCP005295_TatD"/>
    <property type="match status" value="1"/>
</dbReference>
<dbReference type="GO" id="GO:0016788">
    <property type="term" value="F:hydrolase activity, acting on ester bonds"/>
    <property type="evidence" value="ECO:0007669"/>
    <property type="project" value="UniProtKB-UniRule"/>
</dbReference>
<dbReference type="KEGG" id="mfe:Mefer_0594"/>
<reference evidence="2" key="1">
    <citation type="submission" date="2009-08" db="EMBL/GenBank/DDBJ databases">
        <title>Complete sequence of chromosome of Methanocaldococcus fervens AG86.</title>
        <authorList>
            <consortium name="US DOE Joint Genome Institute"/>
            <person name="Lucas S."/>
            <person name="Copeland A."/>
            <person name="Lapidus A."/>
            <person name="Glavina del Rio T."/>
            <person name="Tice H."/>
            <person name="Bruce D."/>
            <person name="Goodwin L."/>
            <person name="Pitluck S."/>
            <person name="Chertkov O."/>
            <person name="Detter J.C."/>
            <person name="Han C."/>
            <person name="Tapia R."/>
            <person name="Larimer F."/>
            <person name="Land M."/>
            <person name="Hauser L."/>
            <person name="Kyrpides N."/>
            <person name="Ovchinnikova G."/>
            <person name="Lupa-Sieprawska M."/>
            <person name="Whitman W.B."/>
        </authorList>
    </citation>
    <scope>NUCLEOTIDE SEQUENCE [LARGE SCALE GENOMIC DNA]</scope>
    <source>
        <strain evidence="2">AG86</strain>
    </source>
</reference>
<dbReference type="Proteomes" id="UP000001495">
    <property type="component" value="Chromosome"/>
</dbReference>
<gene>
    <name evidence="2" type="ordered locus">Mefer_0594</name>
</gene>
<dbReference type="Pfam" id="PF01026">
    <property type="entry name" value="TatD_DNase"/>
    <property type="match status" value="1"/>
</dbReference>
<evidence type="ECO:0000313" key="3">
    <source>
        <dbReference type="Proteomes" id="UP000001495"/>
    </source>
</evidence>
<dbReference type="eggNOG" id="arCOG00892">
    <property type="taxonomic scope" value="Archaea"/>
</dbReference>
<comment type="similarity">
    <text evidence="1">Belongs to the metallo-dependent hydrolases superfamily.</text>
</comment>
<dbReference type="InterPro" id="IPR032466">
    <property type="entry name" value="Metal_Hydrolase"/>
</dbReference>
<evidence type="ECO:0000256" key="1">
    <source>
        <dbReference type="PIRNR" id="PIRNR005295"/>
    </source>
</evidence>